<feature type="transmembrane region" description="Helical" evidence="6">
    <location>
        <begin position="155"/>
        <end position="173"/>
    </location>
</feature>
<dbReference type="Proteomes" id="UP000238312">
    <property type="component" value="Unassembled WGS sequence"/>
</dbReference>
<feature type="domain" description="ABC transmembrane type-2" evidence="7">
    <location>
        <begin position="12"/>
        <end position="234"/>
    </location>
</feature>
<protein>
    <recommendedName>
        <fullName evidence="6">Transport permease protein</fullName>
    </recommendedName>
</protein>
<feature type="transmembrane region" description="Helical" evidence="6">
    <location>
        <begin position="210"/>
        <end position="231"/>
    </location>
</feature>
<keyword evidence="6" id="KW-0813">Transport</keyword>
<evidence type="ECO:0000256" key="5">
    <source>
        <dbReference type="ARBA" id="ARBA00023251"/>
    </source>
</evidence>
<comment type="caution">
    <text evidence="8">The sequence shown here is derived from an EMBL/GenBank/DDBJ whole genome shotgun (WGS) entry which is preliminary data.</text>
</comment>
<dbReference type="GO" id="GO:0046677">
    <property type="term" value="P:response to antibiotic"/>
    <property type="evidence" value="ECO:0007669"/>
    <property type="project" value="UniProtKB-KW"/>
</dbReference>
<dbReference type="PRINTS" id="PR00164">
    <property type="entry name" value="ABC2TRNSPORT"/>
</dbReference>
<dbReference type="EMBL" id="PVNG01000011">
    <property type="protein sequence ID" value="PRX63079.1"/>
    <property type="molecule type" value="Genomic_DNA"/>
</dbReference>
<dbReference type="RefSeq" id="WP_106243767.1">
    <property type="nucleotide sequence ID" value="NZ_JBFAIB010000009.1"/>
</dbReference>
<dbReference type="InterPro" id="IPR000412">
    <property type="entry name" value="ABC_2_transport"/>
</dbReference>
<keyword evidence="6" id="KW-1003">Cell membrane</keyword>
<proteinExistence type="inferred from homology"/>
<feature type="transmembrane region" description="Helical" evidence="6">
    <location>
        <begin position="123"/>
        <end position="148"/>
    </location>
</feature>
<dbReference type="GO" id="GO:0043190">
    <property type="term" value="C:ATP-binding cassette (ABC) transporter complex"/>
    <property type="evidence" value="ECO:0007669"/>
    <property type="project" value="InterPro"/>
</dbReference>
<feature type="transmembrane region" description="Helical" evidence="6">
    <location>
        <begin position="21"/>
        <end position="39"/>
    </location>
</feature>
<keyword evidence="2 6" id="KW-0812">Transmembrane</keyword>
<gene>
    <name evidence="8" type="ORF">B0I32_11169</name>
</gene>
<comment type="similarity">
    <text evidence="6">Belongs to the ABC-2 integral membrane protein family.</text>
</comment>
<dbReference type="AlphaFoldDB" id="A0A2T0MVV5"/>
<dbReference type="PIRSF" id="PIRSF006648">
    <property type="entry name" value="DrrB"/>
    <property type="match status" value="1"/>
</dbReference>
<dbReference type="InterPro" id="IPR047817">
    <property type="entry name" value="ABC2_TM_bact-type"/>
</dbReference>
<evidence type="ECO:0000313" key="8">
    <source>
        <dbReference type="EMBL" id="PRX63079.1"/>
    </source>
</evidence>
<evidence type="ECO:0000256" key="1">
    <source>
        <dbReference type="ARBA" id="ARBA00004141"/>
    </source>
</evidence>
<evidence type="ECO:0000256" key="3">
    <source>
        <dbReference type="ARBA" id="ARBA00022989"/>
    </source>
</evidence>
<feature type="transmembrane region" description="Helical" evidence="6">
    <location>
        <begin position="45"/>
        <end position="70"/>
    </location>
</feature>
<sequence length="234" mass="24641">MTALAKLTTVELKLLAREPGSLFTVLIPLFILVIFGSSIEPGDTVLLPMALAIAVGLVGLYMLPTTLATYRERGILRRLSTTPLRPGNMLAVQLLLQLVLTVVTCGLLVAVGVNVLGARPPGAVWAVVVTIVLGTAAMFSIGLLIAALAANGRSANGIGVLLYFPMAFLAGLMQPVDQMPVLLARIGAYTPLGAFRQSLQDVWTGGAPSLPLLAVMTCYAVVLSVAAARFFRWE</sequence>
<dbReference type="GO" id="GO:0140359">
    <property type="term" value="F:ABC-type transporter activity"/>
    <property type="evidence" value="ECO:0007669"/>
    <property type="project" value="InterPro"/>
</dbReference>
<comment type="subcellular location">
    <subcellularLocation>
        <location evidence="6">Cell membrane</location>
        <topology evidence="6">Multi-pass membrane protein</topology>
    </subcellularLocation>
    <subcellularLocation>
        <location evidence="1">Membrane</location>
        <topology evidence="1">Multi-pass membrane protein</topology>
    </subcellularLocation>
</comment>
<dbReference type="InterPro" id="IPR052902">
    <property type="entry name" value="ABC-2_transporter"/>
</dbReference>
<evidence type="ECO:0000256" key="2">
    <source>
        <dbReference type="ARBA" id="ARBA00022692"/>
    </source>
</evidence>
<evidence type="ECO:0000256" key="6">
    <source>
        <dbReference type="RuleBase" id="RU361157"/>
    </source>
</evidence>
<dbReference type="OrthoDB" id="3217868at2"/>
<keyword evidence="9" id="KW-1185">Reference proteome</keyword>
<dbReference type="Pfam" id="PF01061">
    <property type="entry name" value="ABC2_membrane"/>
    <property type="match status" value="1"/>
</dbReference>
<dbReference type="PANTHER" id="PTHR43027">
    <property type="entry name" value="DOXORUBICIN RESISTANCE ABC TRANSPORTER PERMEASE PROTEIN DRRC-RELATED"/>
    <property type="match status" value="1"/>
</dbReference>
<keyword evidence="5" id="KW-0046">Antibiotic resistance</keyword>
<reference evidence="8 9" key="1">
    <citation type="submission" date="2018-03" db="EMBL/GenBank/DDBJ databases">
        <title>Genomic Encyclopedia of Type Strains, Phase III (KMG-III): the genomes of soil and plant-associated and newly described type strains.</title>
        <authorList>
            <person name="Whitman W."/>
        </authorList>
    </citation>
    <scope>NUCLEOTIDE SEQUENCE [LARGE SCALE GENOMIC DNA]</scope>
    <source>
        <strain evidence="8 9">CGMCC 4.7104</strain>
    </source>
</reference>
<dbReference type="PANTHER" id="PTHR43027:SF2">
    <property type="entry name" value="TRANSPORT PERMEASE PROTEIN"/>
    <property type="match status" value="1"/>
</dbReference>
<name>A0A2T0MVV5_9ACTN</name>
<feature type="transmembrane region" description="Helical" evidence="6">
    <location>
        <begin position="90"/>
        <end position="111"/>
    </location>
</feature>
<evidence type="ECO:0000256" key="4">
    <source>
        <dbReference type="ARBA" id="ARBA00023136"/>
    </source>
</evidence>
<accession>A0A2T0MVV5</accession>
<keyword evidence="3 6" id="KW-1133">Transmembrane helix</keyword>
<keyword evidence="4 6" id="KW-0472">Membrane</keyword>
<evidence type="ECO:0000313" key="9">
    <source>
        <dbReference type="Proteomes" id="UP000238312"/>
    </source>
</evidence>
<dbReference type="InterPro" id="IPR013525">
    <property type="entry name" value="ABC2_TM"/>
</dbReference>
<evidence type="ECO:0000259" key="7">
    <source>
        <dbReference type="PROSITE" id="PS51012"/>
    </source>
</evidence>
<dbReference type="PROSITE" id="PS51012">
    <property type="entry name" value="ABC_TM2"/>
    <property type="match status" value="1"/>
</dbReference>
<organism evidence="8 9">
    <name type="scientific">Nonomuraea fuscirosea</name>
    <dbReference type="NCBI Taxonomy" id="1291556"/>
    <lineage>
        <taxon>Bacteria</taxon>
        <taxon>Bacillati</taxon>
        <taxon>Actinomycetota</taxon>
        <taxon>Actinomycetes</taxon>
        <taxon>Streptosporangiales</taxon>
        <taxon>Streptosporangiaceae</taxon>
        <taxon>Nonomuraea</taxon>
    </lineage>
</organism>